<dbReference type="VEuPathDB" id="FungiDB:SPPG_00927"/>
<accession>A0A0L0HQU4</accession>
<keyword evidence="3" id="KW-1185">Reference proteome</keyword>
<evidence type="ECO:0000313" key="2">
    <source>
        <dbReference type="EMBL" id="KND03443.1"/>
    </source>
</evidence>
<dbReference type="Proteomes" id="UP000053201">
    <property type="component" value="Unassembled WGS sequence"/>
</dbReference>
<organism evidence="2 3">
    <name type="scientific">Spizellomyces punctatus (strain DAOM BR117)</name>
    <dbReference type="NCBI Taxonomy" id="645134"/>
    <lineage>
        <taxon>Eukaryota</taxon>
        <taxon>Fungi</taxon>
        <taxon>Fungi incertae sedis</taxon>
        <taxon>Chytridiomycota</taxon>
        <taxon>Chytridiomycota incertae sedis</taxon>
        <taxon>Chytridiomycetes</taxon>
        <taxon>Spizellomycetales</taxon>
        <taxon>Spizellomycetaceae</taxon>
        <taxon>Spizellomyces</taxon>
    </lineage>
</organism>
<feature type="region of interest" description="Disordered" evidence="1">
    <location>
        <begin position="1"/>
        <end position="27"/>
    </location>
</feature>
<sequence length="616" mass="68101">MERLSRTTQPPKNPVVTVGPQGPLGATLTGRQVVDTRRGYRQVDVKPKLHAQRVDTVAPEVKGKFWGRPTFKTQYGWKFHDYRAPDLYHEPILSPLKQFDWTNKVATTIQAADRTGSKNPWVPKANPGGLLVKPKNYLTRGSNLRTLETVDEYGKPFIPDVMDWERTHKDNLNLERSVVDRYDAHYDDPMETDTIFSGPPKNDMKARAASERTQLNALLKALDNARSHNIELSPQMAETLSQLESVAKDAADAMEGIEHVGYIQRATQPSKTAAAESGYTAQAIHQFIAILDGIKAASLTSLPETASQMWYERVLDQVESLSQAFGFLSERLNDDSVPKNQLERQHGILVDVEKRVGLLTVYALHGQRTQMRPQEMNANVTYIHNKLGECLLWVNQLLHSKGYSATAANGYQDVPATASEFEDISAAWEDLLTMADAPTQRAMAPVLNALRPARESLSNIAMDMDITPTAIAPAIGNDIDVERSAATGVSSSGGEGVAGGEASATAVTHTVVPQTTVTGTNLPDVTDEEIDTFIQTGQFRAEWGIRTKAQRDPKRLIRNNAFRERVRTTLAREKALTQQPRRNTINLDKLTPRKTVLQPPAAPSTSVVHDADTEAM</sequence>
<dbReference type="AlphaFoldDB" id="A0A0L0HQU4"/>
<gene>
    <name evidence="2" type="ORF">SPPG_00927</name>
</gene>
<reference evidence="2 3" key="1">
    <citation type="submission" date="2009-08" db="EMBL/GenBank/DDBJ databases">
        <title>The Genome Sequence of Spizellomyces punctatus strain DAOM BR117.</title>
        <authorList>
            <consortium name="The Broad Institute Genome Sequencing Platform"/>
            <person name="Russ C."/>
            <person name="Cuomo C."/>
            <person name="Shea T."/>
            <person name="Young S.K."/>
            <person name="Zeng Q."/>
            <person name="Koehrsen M."/>
            <person name="Haas B."/>
            <person name="Borodovsky M."/>
            <person name="Guigo R."/>
            <person name="Alvarado L."/>
            <person name="Berlin A."/>
            <person name="Bochicchio J."/>
            <person name="Borenstein D."/>
            <person name="Chapman S."/>
            <person name="Chen Z."/>
            <person name="Engels R."/>
            <person name="Freedman E."/>
            <person name="Gellesch M."/>
            <person name="Goldberg J."/>
            <person name="Griggs A."/>
            <person name="Gujja S."/>
            <person name="Heiman D."/>
            <person name="Hepburn T."/>
            <person name="Howarth C."/>
            <person name="Jen D."/>
            <person name="Larson L."/>
            <person name="Lewis B."/>
            <person name="Mehta T."/>
            <person name="Park D."/>
            <person name="Pearson M."/>
            <person name="Roberts A."/>
            <person name="Saif S."/>
            <person name="Shenoy N."/>
            <person name="Sisk P."/>
            <person name="Stolte C."/>
            <person name="Sykes S."/>
            <person name="Thomson T."/>
            <person name="Walk T."/>
            <person name="White J."/>
            <person name="Yandava C."/>
            <person name="Burger G."/>
            <person name="Gray M.W."/>
            <person name="Holland P.W.H."/>
            <person name="King N."/>
            <person name="Lang F.B.F."/>
            <person name="Roger A.J."/>
            <person name="Ruiz-Trillo I."/>
            <person name="Lander E."/>
            <person name="Nusbaum C."/>
        </authorList>
    </citation>
    <scope>NUCLEOTIDE SEQUENCE [LARGE SCALE GENOMIC DNA]</scope>
    <source>
        <strain evidence="2 3">DAOM BR117</strain>
    </source>
</reference>
<dbReference type="RefSeq" id="XP_016611482.1">
    <property type="nucleotide sequence ID" value="XM_016749254.1"/>
</dbReference>
<dbReference type="InParanoid" id="A0A0L0HQU4"/>
<evidence type="ECO:0000313" key="3">
    <source>
        <dbReference type="Proteomes" id="UP000053201"/>
    </source>
</evidence>
<dbReference type="EMBL" id="KQ257451">
    <property type="protein sequence ID" value="KND03443.1"/>
    <property type="molecule type" value="Genomic_DNA"/>
</dbReference>
<feature type="compositionally biased region" description="Polar residues" evidence="1">
    <location>
        <begin position="1"/>
        <end position="10"/>
    </location>
</feature>
<proteinExistence type="predicted"/>
<name>A0A0L0HQU4_SPIPD</name>
<feature type="region of interest" description="Disordered" evidence="1">
    <location>
        <begin position="596"/>
        <end position="616"/>
    </location>
</feature>
<dbReference type="OrthoDB" id="10307472at2759"/>
<evidence type="ECO:0000256" key="1">
    <source>
        <dbReference type="SAM" id="MobiDB-lite"/>
    </source>
</evidence>
<dbReference type="GeneID" id="27684625"/>
<protein>
    <submittedName>
        <fullName evidence="2">Uncharacterized protein</fullName>
    </submittedName>
</protein>